<sequence>MARPHVCRHRRNEKRLPRGFFMINERPFVVTFKPRNKPRMEIDEYLLKNGNSYFVLEISADSDRYIVRNDAGMVVSVSKLDVEIVR</sequence>
<accession>Q45PV0</accession>
<organism evidence="1 2">
    <name type="scientific">Escherichia phage Jk06</name>
    <dbReference type="NCBI Taxonomy" id="2886922"/>
    <lineage>
        <taxon>Viruses</taxon>
        <taxon>Duplodnaviria</taxon>
        <taxon>Heunggongvirae</taxon>
        <taxon>Uroviricota</taxon>
        <taxon>Caudoviricetes</taxon>
        <taxon>Drexlerviridae</taxon>
        <taxon>Rogunavirinae</taxon>
        <taxon>Rogunavirus</taxon>
        <taxon>Rogunavirus Jk06</taxon>
    </lineage>
</organism>
<protein>
    <submittedName>
        <fullName evidence="1">JK_67P</fullName>
    </submittedName>
</protein>
<dbReference type="Proteomes" id="UP000000969">
    <property type="component" value="Segment"/>
</dbReference>
<evidence type="ECO:0000313" key="1">
    <source>
        <dbReference type="EMBL" id="AAZ29317.1"/>
    </source>
</evidence>
<dbReference type="RefSeq" id="YP_277506.1">
    <property type="nucleotide sequence ID" value="NC_007291.1"/>
</dbReference>
<reference evidence="1 2" key="1">
    <citation type="submission" date="2005-07" db="EMBL/GenBank/DDBJ databases">
        <title>Bacteriophage JK06 is a highly specific type for pathogenic E. coli O157:H7.</title>
        <authorList>
            <person name="Kagan J."/>
            <person name="Kuhn J."/>
        </authorList>
    </citation>
    <scope>NUCLEOTIDE SEQUENCE [LARGE SCALE GENOMIC DNA]</scope>
</reference>
<keyword evidence="2" id="KW-1185">Reference proteome</keyword>
<dbReference type="GeneID" id="3562379"/>
<evidence type="ECO:0000313" key="2">
    <source>
        <dbReference type="Proteomes" id="UP000000969"/>
    </source>
</evidence>
<dbReference type="EMBL" id="DQ121662">
    <property type="protein sequence ID" value="AAZ29317.1"/>
    <property type="molecule type" value="Genomic_DNA"/>
</dbReference>
<gene>
    <name evidence="1" type="ORF">JK_67</name>
</gene>
<dbReference type="KEGG" id="vg:3562379"/>
<name>Q45PV0_9CAUD</name>
<proteinExistence type="predicted"/>